<keyword evidence="4" id="KW-0472">Membrane</keyword>
<evidence type="ECO:0000256" key="3">
    <source>
        <dbReference type="PROSITE-ProRule" id="PRU00284"/>
    </source>
</evidence>
<dbReference type="PANTHER" id="PTHR32089:SF120">
    <property type="entry name" value="METHYL-ACCEPTING CHEMOTAXIS PROTEIN TLPQ"/>
    <property type="match status" value="1"/>
</dbReference>
<dbReference type="Pfam" id="PF00672">
    <property type="entry name" value="HAMP"/>
    <property type="match status" value="1"/>
</dbReference>
<reference evidence="7 8" key="1">
    <citation type="submission" date="2019-07" db="EMBL/GenBank/DDBJ databases">
        <title>Description of 53C-WASEF.</title>
        <authorList>
            <person name="Pitt A."/>
            <person name="Hahn M.W."/>
        </authorList>
    </citation>
    <scope>NUCLEOTIDE SEQUENCE [LARGE SCALE GENOMIC DNA]</scope>
    <source>
        <strain evidence="7 8">53C-WASEF</strain>
    </source>
</reference>
<dbReference type="SMART" id="SM00304">
    <property type="entry name" value="HAMP"/>
    <property type="match status" value="1"/>
</dbReference>
<dbReference type="EMBL" id="VMBG01000002">
    <property type="protein sequence ID" value="TSJ76840.1"/>
    <property type="molecule type" value="Genomic_DNA"/>
</dbReference>
<organism evidence="7 8">
    <name type="scientific">Rariglobus hedericola</name>
    <dbReference type="NCBI Taxonomy" id="2597822"/>
    <lineage>
        <taxon>Bacteria</taxon>
        <taxon>Pseudomonadati</taxon>
        <taxon>Verrucomicrobiota</taxon>
        <taxon>Opitutia</taxon>
        <taxon>Opitutales</taxon>
        <taxon>Opitutaceae</taxon>
        <taxon>Rariglobus</taxon>
    </lineage>
</organism>
<protein>
    <submittedName>
        <fullName evidence="7">Methyl-accepting chemotaxis protein</fullName>
    </submittedName>
</protein>
<name>A0A556QJL7_9BACT</name>
<dbReference type="GO" id="GO:0007165">
    <property type="term" value="P:signal transduction"/>
    <property type="evidence" value="ECO:0007669"/>
    <property type="project" value="UniProtKB-KW"/>
</dbReference>
<comment type="caution">
    <text evidence="7">The sequence shown here is derived from an EMBL/GenBank/DDBJ whole genome shotgun (WGS) entry which is preliminary data.</text>
</comment>
<dbReference type="Pfam" id="PF05227">
    <property type="entry name" value="CHASE3"/>
    <property type="match status" value="1"/>
</dbReference>
<dbReference type="PROSITE" id="PS50885">
    <property type="entry name" value="HAMP"/>
    <property type="match status" value="1"/>
</dbReference>
<dbReference type="InterPro" id="IPR004089">
    <property type="entry name" value="MCPsignal_dom"/>
</dbReference>
<dbReference type="Pfam" id="PF00015">
    <property type="entry name" value="MCPsignal"/>
    <property type="match status" value="1"/>
</dbReference>
<keyword evidence="1 3" id="KW-0807">Transducer</keyword>
<keyword evidence="4" id="KW-1133">Transmembrane helix</keyword>
<dbReference type="OrthoDB" id="176689at2"/>
<feature type="transmembrane region" description="Helical" evidence="4">
    <location>
        <begin position="184"/>
        <end position="205"/>
    </location>
</feature>
<evidence type="ECO:0000259" key="5">
    <source>
        <dbReference type="PROSITE" id="PS50111"/>
    </source>
</evidence>
<dbReference type="PANTHER" id="PTHR32089">
    <property type="entry name" value="METHYL-ACCEPTING CHEMOTAXIS PROTEIN MCPB"/>
    <property type="match status" value="1"/>
</dbReference>
<dbReference type="Gene3D" id="6.10.340.10">
    <property type="match status" value="1"/>
</dbReference>
<feature type="domain" description="HAMP" evidence="6">
    <location>
        <begin position="206"/>
        <end position="260"/>
    </location>
</feature>
<evidence type="ECO:0000256" key="1">
    <source>
        <dbReference type="ARBA" id="ARBA00023224"/>
    </source>
</evidence>
<sequence length="578" mass="61532">MIWSIGKKILLGYLLALLLLALIGVGAFLGVRELLSAAAIRTHTYQVIGQIEQIELEIVNAETSQRGYVLSGQETYLEPYKVAVGQVSASIAKLAELTKDNPEQQARIARLEVLADDKMKVLAESISLRRNDGMDAAMALFLKGTGKQIMDKVRALSAELRNTELELLAVRSLRAEADARRVNLIILAGTPIAGVILLIVGLLVARGIARPLARITHAAEQIASGDPTVELSSAAGRSDEVGQLSRSFTRMGKVLAEVAAVNTRIAQGDLSVTVTPQSASDKFGNAHHQMIDKLSQLVGAVQRAGLQVNTSATEIAATSKQQQATATEIAATTTEIGATSREISATSKELVRTVSEVNRVAEETAQLAGNGQSGLGRMEGTMRNIMDASGTISGKLAVLNEKATNINAVVTTITKVADQTNLLSLNAAIEAEKAGEYGLGFAVVATEIRRLADQTAVATYDIEQMVKEMQSAVSAGVMGMDKFSEEVRRGVDEVRQVGAQLTQIIQQVQALTPRFEAVNEGMQSQSTGAQQITEALLQLSESAQQTAESLRSSSIAIGHLNEAARDLQNGVARFKLRG</sequence>
<dbReference type="CDD" id="cd06225">
    <property type="entry name" value="HAMP"/>
    <property type="match status" value="1"/>
</dbReference>
<dbReference type="PROSITE" id="PS50111">
    <property type="entry name" value="CHEMOTAXIS_TRANSDUC_2"/>
    <property type="match status" value="1"/>
</dbReference>
<dbReference type="AlphaFoldDB" id="A0A556QJL7"/>
<accession>A0A556QJL7</accession>
<evidence type="ECO:0000313" key="7">
    <source>
        <dbReference type="EMBL" id="TSJ76840.1"/>
    </source>
</evidence>
<proteinExistence type="inferred from homology"/>
<comment type="similarity">
    <text evidence="2">Belongs to the methyl-accepting chemotaxis (MCP) protein family.</text>
</comment>
<dbReference type="Proteomes" id="UP000315648">
    <property type="component" value="Unassembled WGS sequence"/>
</dbReference>
<dbReference type="SMART" id="SM00283">
    <property type="entry name" value="MA"/>
    <property type="match status" value="1"/>
</dbReference>
<dbReference type="SUPFAM" id="SSF158472">
    <property type="entry name" value="HAMP domain-like"/>
    <property type="match status" value="1"/>
</dbReference>
<evidence type="ECO:0000259" key="6">
    <source>
        <dbReference type="PROSITE" id="PS50885"/>
    </source>
</evidence>
<dbReference type="RefSeq" id="WP_144230656.1">
    <property type="nucleotide sequence ID" value="NZ_CBCRVV010000017.1"/>
</dbReference>
<evidence type="ECO:0000256" key="4">
    <source>
        <dbReference type="SAM" id="Phobius"/>
    </source>
</evidence>
<keyword evidence="4" id="KW-0812">Transmembrane</keyword>
<dbReference type="InterPro" id="IPR007891">
    <property type="entry name" value="CHASE3"/>
</dbReference>
<dbReference type="SUPFAM" id="SSF58104">
    <property type="entry name" value="Methyl-accepting chemotaxis protein (MCP) signaling domain"/>
    <property type="match status" value="1"/>
</dbReference>
<dbReference type="GO" id="GO:0016020">
    <property type="term" value="C:membrane"/>
    <property type="evidence" value="ECO:0007669"/>
    <property type="project" value="InterPro"/>
</dbReference>
<dbReference type="InterPro" id="IPR003660">
    <property type="entry name" value="HAMP_dom"/>
</dbReference>
<evidence type="ECO:0000313" key="8">
    <source>
        <dbReference type="Proteomes" id="UP000315648"/>
    </source>
</evidence>
<feature type="domain" description="Methyl-accepting transducer" evidence="5">
    <location>
        <begin position="304"/>
        <end position="540"/>
    </location>
</feature>
<gene>
    <name evidence="7" type="ORF">FPL22_12020</name>
</gene>
<dbReference type="CDD" id="cd19410">
    <property type="entry name" value="HK9-like_sensor"/>
    <property type="match status" value="1"/>
</dbReference>
<dbReference type="Gene3D" id="1.10.287.950">
    <property type="entry name" value="Methyl-accepting chemotaxis protein"/>
    <property type="match status" value="1"/>
</dbReference>
<keyword evidence="8" id="KW-1185">Reference proteome</keyword>
<evidence type="ECO:0000256" key="2">
    <source>
        <dbReference type="ARBA" id="ARBA00029447"/>
    </source>
</evidence>